<dbReference type="Proteomes" id="UP000180098">
    <property type="component" value="Unassembled WGS sequence"/>
</dbReference>
<accession>A0A1S2LR30</accession>
<organism evidence="1 2">
    <name type="scientific">Anaerobacillus arseniciselenatis</name>
    <dbReference type="NCBI Taxonomy" id="85682"/>
    <lineage>
        <taxon>Bacteria</taxon>
        <taxon>Bacillati</taxon>
        <taxon>Bacillota</taxon>
        <taxon>Bacilli</taxon>
        <taxon>Bacillales</taxon>
        <taxon>Bacillaceae</taxon>
        <taxon>Anaerobacillus</taxon>
    </lineage>
</organism>
<dbReference type="Gene3D" id="3.20.20.70">
    <property type="entry name" value="Aldolase class I"/>
    <property type="match status" value="1"/>
</dbReference>
<sequence>MKQGYILGAREIYETIFLINIAVTETYGIPELKYVCELMGYKGGFVRKSLLELSSKDKEEIKKLINNKTNNVRRSGITH</sequence>
<evidence type="ECO:0000313" key="1">
    <source>
        <dbReference type="EMBL" id="OIJ13845.1"/>
    </source>
</evidence>
<dbReference type="RefSeq" id="WP_071312955.1">
    <property type="nucleotide sequence ID" value="NZ_MLQQ01000013.1"/>
</dbReference>
<comment type="caution">
    <text evidence="1">The sequence shown here is derived from an EMBL/GenBank/DDBJ whole genome shotgun (WGS) entry which is preliminary data.</text>
</comment>
<keyword evidence="2" id="KW-1185">Reference proteome</keyword>
<evidence type="ECO:0000313" key="2">
    <source>
        <dbReference type="Proteomes" id="UP000180098"/>
    </source>
</evidence>
<dbReference type="SUPFAM" id="SSF51569">
    <property type="entry name" value="Aldolase"/>
    <property type="match status" value="1"/>
</dbReference>
<proteinExistence type="predicted"/>
<protein>
    <submittedName>
        <fullName evidence="1">Uncharacterized protein</fullName>
    </submittedName>
</protein>
<gene>
    <name evidence="1" type="ORF">BKP35_08700</name>
</gene>
<dbReference type="OrthoDB" id="9771791at2"/>
<dbReference type="InterPro" id="IPR013785">
    <property type="entry name" value="Aldolase_TIM"/>
</dbReference>
<name>A0A1S2LR30_9BACI</name>
<reference evidence="1 2" key="1">
    <citation type="submission" date="2016-10" db="EMBL/GenBank/DDBJ databases">
        <title>Draft genome sequences of four alkaliphilic bacteria belonging to the Anaerobacillus genus.</title>
        <authorList>
            <person name="Bassil N.M."/>
            <person name="Lloyd J.R."/>
        </authorList>
    </citation>
    <scope>NUCLEOTIDE SEQUENCE [LARGE SCALE GENOMIC DNA]</scope>
    <source>
        <strain evidence="1 2">DSM 15340</strain>
    </source>
</reference>
<dbReference type="AlphaFoldDB" id="A0A1S2LR30"/>
<dbReference type="EMBL" id="MLQQ01000013">
    <property type="protein sequence ID" value="OIJ13845.1"/>
    <property type="molecule type" value="Genomic_DNA"/>
</dbReference>